<dbReference type="Proteomes" id="UP000037146">
    <property type="component" value="Unassembled WGS sequence"/>
</dbReference>
<dbReference type="Pfam" id="PF05133">
    <property type="entry name" value="SPP1_portal"/>
    <property type="match status" value="1"/>
</dbReference>
<dbReference type="AlphaFoldDB" id="A0A0K9GWC1"/>
<protein>
    <recommendedName>
        <fullName evidence="4">Phage portal protein</fullName>
    </recommendedName>
</protein>
<evidence type="ECO:0000256" key="1">
    <source>
        <dbReference type="SAM" id="MobiDB-lite"/>
    </source>
</evidence>
<reference evidence="3" key="1">
    <citation type="submission" date="2015-07" db="EMBL/GenBank/DDBJ databases">
        <title>Genome sequencing project for genomic taxonomy and phylogenomics of Bacillus-like bacteria.</title>
        <authorList>
            <person name="Liu B."/>
            <person name="Wang J."/>
            <person name="Zhu Y."/>
            <person name="Liu G."/>
            <person name="Chen Q."/>
            <person name="Chen Z."/>
            <person name="Lan J."/>
            <person name="Che J."/>
            <person name="Ge C."/>
            <person name="Shi H."/>
            <person name="Pan Z."/>
            <person name="Liu X."/>
        </authorList>
    </citation>
    <scope>NUCLEOTIDE SEQUENCE [LARGE SCALE GENOMIC DNA]</scope>
    <source>
        <strain evidence="3">FJAT-27997</strain>
    </source>
</reference>
<comment type="caution">
    <text evidence="2">The sequence shown here is derived from an EMBL/GenBank/DDBJ whole genome shotgun (WGS) entry which is preliminary data.</text>
</comment>
<accession>A0A0K9GWC1</accession>
<proteinExistence type="predicted"/>
<dbReference type="PATRIC" id="fig|1679170.3.peg.3285"/>
<dbReference type="InterPro" id="IPR021145">
    <property type="entry name" value="Portal_protein_SPP1_Gp6-like"/>
</dbReference>
<evidence type="ECO:0000313" key="2">
    <source>
        <dbReference type="EMBL" id="KMY50547.1"/>
    </source>
</evidence>
<organism evidence="2 3">
    <name type="scientific">Peribacillus loiseleuriae</name>
    <dbReference type="NCBI Taxonomy" id="1679170"/>
    <lineage>
        <taxon>Bacteria</taxon>
        <taxon>Bacillati</taxon>
        <taxon>Bacillota</taxon>
        <taxon>Bacilli</taxon>
        <taxon>Bacillales</taxon>
        <taxon>Bacillaceae</taxon>
        <taxon>Peribacillus</taxon>
    </lineage>
</organism>
<dbReference type="STRING" id="1679170.AC625_14390"/>
<dbReference type="RefSeq" id="WP_245645010.1">
    <property type="nucleotide sequence ID" value="NZ_LFZW01000001.1"/>
</dbReference>
<feature type="region of interest" description="Disordered" evidence="1">
    <location>
        <begin position="428"/>
        <end position="453"/>
    </location>
</feature>
<dbReference type="EMBL" id="LFZW01000001">
    <property type="protein sequence ID" value="KMY50547.1"/>
    <property type="molecule type" value="Genomic_DNA"/>
</dbReference>
<keyword evidence="3" id="KW-1185">Reference proteome</keyword>
<sequence>MSLKEYVQEFYGNDPGWLQKETNDVSHNQRIRKIFDIQDYLDGKHKILNKKSEMYGGKEFHPRKIVLQYGKQILNFQVSYLISNPLTLSGSEKVVNEFKKIYKKGKFHRQDFKIINYVTKYGHCFEYLYFDENRIIKSKLIKPENSYPIFNDENEMIGFIEHYTSNAVSYWNIYDNNKVLRYTNRGGSISLLGEYRNVSGLPIHYHNQSEVDDNFGRSDLEDIVSLIDTMEDILSKLVDSYHKFHTPIPVITGQQITDGALSNDIAGTGLTLEDGSTFSLETSKLDYQSFQTIWKTLMQSMLDVSGTPSVSMNQGTTANIAEVSIKMLYTLADMRAAQNEIYFRDGLYDRFDKIKLMLEYLNVSLDDEDYDTLDVVFQYARPLNESDVINNLQVLAKIGGISLKSLLERNPYIVDVVQELERLKGSKRNKNDTVNERMKDNLTENESKVIENV</sequence>
<evidence type="ECO:0008006" key="4">
    <source>
        <dbReference type="Google" id="ProtNLM"/>
    </source>
</evidence>
<evidence type="ECO:0000313" key="3">
    <source>
        <dbReference type="Proteomes" id="UP000037146"/>
    </source>
</evidence>
<name>A0A0K9GWC1_9BACI</name>
<gene>
    <name evidence="2" type="ORF">AC625_14390</name>
</gene>